<protein>
    <submittedName>
        <fullName evidence="2">Uncharacterized protein</fullName>
    </submittedName>
</protein>
<proteinExistence type="predicted"/>
<reference evidence="2" key="1">
    <citation type="submission" date="2020-05" db="EMBL/GenBank/DDBJ databases">
        <title>WGS assembly of Panicum virgatum.</title>
        <authorList>
            <person name="Lovell J.T."/>
            <person name="Jenkins J."/>
            <person name="Shu S."/>
            <person name="Juenger T.E."/>
            <person name="Schmutz J."/>
        </authorList>
    </citation>
    <scope>NUCLEOTIDE SEQUENCE</scope>
    <source>
        <strain evidence="2">AP13</strain>
    </source>
</reference>
<accession>A0A8T0V3Z0</accession>
<dbReference type="Proteomes" id="UP000823388">
    <property type="component" value="Chromosome 3K"/>
</dbReference>
<evidence type="ECO:0000313" key="2">
    <source>
        <dbReference type="EMBL" id="KAG2629168.1"/>
    </source>
</evidence>
<sequence>MAADLARQTDEEGALPLCDGLSRPFILLGVEEIEIEEGLTVVVLAEPFFTPSPPSPPKVFLLLPPPALHSSRRQGAAAPGCTPASGRRPPWGLPRQLRPLAPALGSKPEPARGDAPGDQGRRPLPNRRSARGTVSWGAPAQAGPARRAAHRLPAAQQQATQGKAALARTRETHCCWEASAGSQ</sequence>
<evidence type="ECO:0000313" key="3">
    <source>
        <dbReference type="Proteomes" id="UP000823388"/>
    </source>
</evidence>
<evidence type="ECO:0000256" key="1">
    <source>
        <dbReference type="SAM" id="MobiDB-lite"/>
    </source>
</evidence>
<feature type="compositionally biased region" description="Pro residues" evidence="1">
    <location>
        <begin position="54"/>
        <end position="67"/>
    </location>
</feature>
<name>A0A8T0V3Z0_PANVG</name>
<keyword evidence="3" id="KW-1185">Reference proteome</keyword>
<dbReference type="AlphaFoldDB" id="A0A8T0V3Z0"/>
<feature type="compositionally biased region" description="Low complexity" evidence="1">
    <location>
        <begin position="93"/>
        <end position="104"/>
    </location>
</feature>
<gene>
    <name evidence="2" type="ORF">PVAP13_3KG270000</name>
</gene>
<organism evidence="2 3">
    <name type="scientific">Panicum virgatum</name>
    <name type="common">Blackwell switchgrass</name>
    <dbReference type="NCBI Taxonomy" id="38727"/>
    <lineage>
        <taxon>Eukaryota</taxon>
        <taxon>Viridiplantae</taxon>
        <taxon>Streptophyta</taxon>
        <taxon>Embryophyta</taxon>
        <taxon>Tracheophyta</taxon>
        <taxon>Spermatophyta</taxon>
        <taxon>Magnoliopsida</taxon>
        <taxon>Liliopsida</taxon>
        <taxon>Poales</taxon>
        <taxon>Poaceae</taxon>
        <taxon>PACMAD clade</taxon>
        <taxon>Panicoideae</taxon>
        <taxon>Panicodae</taxon>
        <taxon>Paniceae</taxon>
        <taxon>Panicinae</taxon>
        <taxon>Panicum</taxon>
        <taxon>Panicum sect. Hiantes</taxon>
    </lineage>
</organism>
<dbReference type="EMBL" id="CM029041">
    <property type="protein sequence ID" value="KAG2629168.1"/>
    <property type="molecule type" value="Genomic_DNA"/>
</dbReference>
<feature type="region of interest" description="Disordered" evidence="1">
    <location>
        <begin position="54"/>
        <end position="169"/>
    </location>
</feature>
<feature type="compositionally biased region" description="Low complexity" evidence="1">
    <location>
        <begin position="137"/>
        <end position="167"/>
    </location>
</feature>
<comment type="caution">
    <text evidence="2">The sequence shown here is derived from an EMBL/GenBank/DDBJ whole genome shotgun (WGS) entry which is preliminary data.</text>
</comment>